<reference evidence="9 10" key="1">
    <citation type="submission" date="2020-08" db="EMBL/GenBank/DDBJ databases">
        <title>Cohnella phylogeny.</title>
        <authorList>
            <person name="Dunlap C."/>
        </authorList>
    </citation>
    <scope>NUCLEOTIDE SEQUENCE [LARGE SCALE GENOMIC DNA]</scope>
    <source>
        <strain evidence="9 10">DSM 25239</strain>
    </source>
</reference>
<dbReference type="PANTHER" id="PTHR43744:SF9">
    <property type="entry name" value="POLYGALACTURONAN_RHAMNOGALACTURONAN TRANSPORT SYSTEM PERMEASE PROTEIN YTCP"/>
    <property type="match status" value="1"/>
</dbReference>
<accession>A0A841U3Y4</accession>
<feature type="transmembrane region" description="Helical" evidence="7">
    <location>
        <begin position="94"/>
        <end position="112"/>
    </location>
</feature>
<keyword evidence="4 7" id="KW-0812">Transmembrane</keyword>
<evidence type="ECO:0000256" key="1">
    <source>
        <dbReference type="ARBA" id="ARBA00004651"/>
    </source>
</evidence>
<comment type="caution">
    <text evidence="9">The sequence shown here is derived from an EMBL/GenBank/DDBJ whole genome shotgun (WGS) entry which is preliminary data.</text>
</comment>
<feature type="transmembrane region" description="Helical" evidence="7">
    <location>
        <begin position="197"/>
        <end position="222"/>
    </location>
</feature>
<dbReference type="AlphaFoldDB" id="A0A841U3Y4"/>
<dbReference type="InterPro" id="IPR000515">
    <property type="entry name" value="MetI-like"/>
</dbReference>
<evidence type="ECO:0000256" key="5">
    <source>
        <dbReference type="ARBA" id="ARBA00022989"/>
    </source>
</evidence>
<proteinExistence type="inferred from homology"/>
<evidence type="ECO:0000256" key="2">
    <source>
        <dbReference type="ARBA" id="ARBA00022448"/>
    </source>
</evidence>
<dbReference type="CDD" id="cd06261">
    <property type="entry name" value="TM_PBP2"/>
    <property type="match status" value="1"/>
</dbReference>
<dbReference type="SUPFAM" id="SSF161098">
    <property type="entry name" value="MetI-like"/>
    <property type="match status" value="1"/>
</dbReference>
<sequence>MPATGSFRGRRKTVQKLTAGRKTFLITNYVVLTIAALLCILPLINVLAISFSSKSAAAAGFVKLWPVDFTLSSYKYALSKHEFLDGFVVSLKRVALGYAVNMLLTILTAYPLSKERSSLRSRHYYAWFFIVTMLFNGGLIPTYMTIKEAGLLDSIWSLVLPGAVPVFNVILLMNFFRELPKEIEEAAFMDGAGHWRVLWRIYCPLSLPAIATITLFTLVAHWNSWFDGLIYMNSTSNYPLQSYLQTIIVTSDLNAVASNDLLVTEVSDRTFKAAQVFLAALPVLVVYPFLQKFFMKGLVMGSVKG</sequence>
<keyword evidence="10" id="KW-1185">Reference proteome</keyword>
<evidence type="ECO:0000256" key="7">
    <source>
        <dbReference type="RuleBase" id="RU363032"/>
    </source>
</evidence>
<feature type="transmembrane region" description="Helical" evidence="7">
    <location>
        <begin position="26"/>
        <end position="49"/>
    </location>
</feature>
<keyword evidence="3" id="KW-1003">Cell membrane</keyword>
<evidence type="ECO:0000313" key="10">
    <source>
        <dbReference type="Proteomes" id="UP000553776"/>
    </source>
</evidence>
<comment type="subcellular location">
    <subcellularLocation>
        <location evidence="1 7">Cell membrane</location>
        <topology evidence="1 7">Multi-pass membrane protein</topology>
    </subcellularLocation>
</comment>
<feature type="transmembrane region" description="Helical" evidence="7">
    <location>
        <begin position="273"/>
        <end position="290"/>
    </location>
</feature>
<dbReference type="PANTHER" id="PTHR43744">
    <property type="entry name" value="ABC TRANSPORTER PERMEASE PROTEIN MG189-RELATED-RELATED"/>
    <property type="match status" value="1"/>
</dbReference>
<keyword evidence="6 7" id="KW-0472">Membrane</keyword>
<gene>
    <name evidence="9" type="ORF">H7B90_22815</name>
</gene>
<feature type="domain" description="ABC transmembrane type-1" evidence="8">
    <location>
        <begin position="87"/>
        <end position="290"/>
    </location>
</feature>
<comment type="similarity">
    <text evidence="7">Belongs to the binding-protein-dependent transport system permease family.</text>
</comment>
<organism evidence="9 10">
    <name type="scientific">Cohnella xylanilytica</name>
    <dbReference type="NCBI Taxonomy" id="557555"/>
    <lineage>
        <taxon>Bacteria</taxon>
        <taxon>Bacillati</taxon>
        <taxon>Bacillota</taxon>
        <taxon>Bacilli</taxon>
        <taxon>Bacillales</taxon>
        <taxon>Paenibacillaceae</taxon>
        <taxon>Cohnella</taxon>
    </lineage>
</organism>
<evidence type="ECO:0000259" key="8">
    <source>
        <dbReference type="PROSITE" id="PS50928"/>
    </source>
</evidence>
<evidence type="ECO:0000256" key="6">
    <source>
        <dbReference type="ARBA" id="ARBA00023136"/>
    </source>
</evidence>
<name>A0A841U3Y4_9BACL</name>
<feature type="transmembrane region" description="Helical" evidence="7">
    <location>
        <begin position="124"/>
        <end position="143"/>
    </location>
</feature>
<dbReference type="RefSeq" id="WP_185138204.1">
    <property type="nucleotide sequence ID" value="NZ_JACJVR010000087.1"/>
</dbReference>
<dbReference type="EMBL" id="JACJVR010000087">
    <property type="protein sequence ID" value="MBB6694232.1"/>
    <property type="molecule type" value="Genomic_DNA"/>
</dbReference>
<keyword evidence="5 7" id="KW-1133">Transmembrane helix</keyword>
<dbReference type="Pfam" id="PF00528">
    <property type="entry name" value="BPD_transp_1"/>
    <property type="match status" value="1"/>
</dbReference>
<dbReference type="InterPro" id="IPR035906">
    <property type="entry name" value="MetI-like_sf"/>
</dbReference>
<dbReference type="Proteomes" id="UP000553776">
    <property type="component" value="Unassembled WGS sequence"/>
</dbReference>
<feature type="transmembrane region" description="Helical" evidence="7">
    <location>
        <begin position="155"/>
        <end position="176"/>
    </location>
</feature>
<evidence type="ECO:0000256" key="4">
    <source>
        <dbReference type="ARBA" id="ARBA00022692"/>
    </source>
</evidence>
<dbReference type="GO" id="GO:0055085">
    <property type="term" value="P:transmembrane transport"/>
    <property type="evidence" value="ECO:0007669"/>
    <property type="project" value="InterPro"/>
</dbReference>
<dbReference type="Gene3D" id="1.10.3720.10">
    <property type="entry name" value="MetI-like"/>
    <property type="match status" value="1"/>
</dbReference>
<dbReference type="PROSITE" id="PS50928">
    <property type="entry name" value="ABC_TM1"/>
    <property type="match status" value="1"/>
</dbReference>
<evidence type="ECO:0000256" key="3">
    <source>
        <dbReference type="ARBA" id="ARBA00022475"/>
    </source>
</evidence>
<dbReference type="GO" id="GO:0005886">
    <property type="term" value="C:plasma membrane"/>
    <property type="evidence" value="ECO:0007669"/>
    <property type="project" value="UniProtKB-SubCell"/>
</dbReference>
<keyword evidence="2 7" id="KW-0813">Transport</keyword>
<evidence type="ECO:0000313" key="9">
    <source>
        <dbReference type="EMBL" id="MBB6694232.1"/>
    </source>
</evidence>
<protein>
    <submittedName>
        <fullName evidence="9">Carbohydrate ABC transporter permease</fullName>
    </submittedName>
</protein>